<comment type="PTM">
    <text evidence="6">Binds 1 heme c group covalently per subunit.</text>
</comment>
<keyword evidence="10" id="KW-1185">Reference proteome</keyword>
<feature type="binding site" description="axial binding residue" evidence="7">
    <location>
        <position position="58"/>
    </location>
    <ligand>
        <name>heme c</name>
        <dbReference type="ChEBI" id="CHEBI:61717"/>
    </ligand>
    <ligandPart>
        <name>Fe</name>
        <dbReference type="ChEBI" id="CHEBI:18248"/>
    </ligandPart>
</feature>
<dbReference type="GO" id="GO:0005506">
    <property type="term" value="F:iron ion binding"/>
    <property type="evidence" value="ECO:0007669"/>
    <property type="project" value="InterPro"/>
</dbReference>
<dbReference type="InterPro" id="IPR010916">
    <property type="entry name" value="TonB_box_CS"/>
</dbReference>
<dbReference type="InterPro" id="IPR009056">
    <property type="entry name" value="Cyt_c-like_dom"/>
</dbReference>
<dbReference type="PROSITE" id="PS00430">
    <property type="entry name" value="TONB_DEPENDENT_REC_1"/>
    <property type="match status" value="1"/>
</dbReference>
<dbReference type="GO" id="GO:0016020">
    <property type="term" value="C:membrane"/>
    <property type="evidence" value="ECO:0007669"/>
    <property type="project" value="InterPro"/>
</dbReference>
<sequence length="115" mass="12001">MNRSGWKGVVLTSVVAITVVGCSQGSQTDSSQGESNETITVDAAKAEASYQSNCMGCHGQDLEGAQGPSLQKVGSKYSAKKIETIIQGGIGSMPAQVSLDPKERKNLAGWLAEKK</sequence>
<name>A0A521ADL3_9BACL</name>
<keyword evidence="5 7" id="KW-0408">Iron</keyword>
<protein>
    <submittedName>
        <fullName evidence="9">Cytochrome c551</fullName>
    </submittedName>
</protein>
<dbReference type="SUPFAM" id="SSF46626">
    <property type="entry name" value="Cytochrome c"/>
    <property type="match status" value="1"/>
</dbReference>
<dbReference type="PROSITE" id="PS51007">
    <property type="entry name" value="CYTC"/>
    <property type="match status" value="1"/>
</dbReference>
<dbReference type="InterPro" id="IPR036909">
    <property type="entry name" value="Cyt_c-like_dom_sf"/>
</dbReference>
<dbReference type="InterPro" id="IPR012218">
    <property type="entry name" value="Cyt_c_BACSU-c550-type"/>
</dbReference>
<dbReference type="RefSeq" id="WP_142503798.1">
    <property type="nucleotide sequence ID" value="NZ_FXTI01000001.1"/>
</dbReference>
<dbReference type="AlphaFoldDB" id="A0A521ADL3"/>
<dbReference type="PANTHER" id="PTHR37823">
    <property type="entry name" value="CYTOCHROME C-553-LIKE"/>
    <property type="match status" value="1"/>
</dbReference>
<evidence type="ECO:0000313" key="10">
    <source>
        <dbReference type="Proteomes" id="UP000315636"/>
    </source>
</evidence>
<evidence type="ECO:0000256" key="5">
    <source>
        <dbReference type="ARBA" id="ARBA00023004"/>
    </source>
</evidence>
<dbReference type="OrthoDB" id="7933886at2"/>
<organism evidence="9 10">
    <name type="scientific">Melghirimyces algeriensis</name>
    <dbReference type="NCBI Taxonomy" id="910412"/>
    <lineage>
        <taxon>Bacteria</taxon>
        <taxon>Bacillati</taxon>
        <taxon>Bacillota</taxon>
        <taxon>Bacilli</taxon>
        <taxon>Bacillales</taxon>
        <taxon>Thermoactinomycetaceae</taxon>
        <taxon>Melghirimyces</taxon>
    </lineage>
</organism>
<feature type="binding site" description="covalent" evidence="6">
    <location>
        <position position="57"/>
    </location>
    <ligand>
        <name>heme c</name>
        <dbReference type="ChEBI" id="CHEBI:61717"/>
    </ligand>
</feature>
<evidence type="ECO:0000256" key="3">
    <source>
        <dbReference type="ARBA" id="ARBA00022723"/>
    </source>
</evidence>
<evidence type="ECO:0000256" key="2">
    <source>
        <dbReference type="ARBA" id="ARBA00022617"/>
    </source>
</evidence>
<dbReference type="Pfam" id="PF13442">
    <property type="entry name" value="Cytochrome_CBB3"/>
    <property type="match status" value="1"/>
</dbReference>
<keyword evidence="4" id="KW-0249">Electron transport</keyword>
<proteinExistence type="predicted"/>
<evidence type="ECO:0000256" key="6">
    <source>
        <dbReference type="PIRSR" id="PIRSR000025-1"/>
    </source>
</evidence>
<keyword evidence="3 7" id="KW-0479">Metal-binding</keyword>
<keyword evidence="2 6" id="KW-0349">Heme</keyword>
<dbReference type="EMBL" id="FXTI01000001">
    <property type="protein sequence ID" value="SMO32903.1"/>
    <property type="molecule type" value="Genomic_DNA"/>
</dbReference>
<dbReference type="PROSITE" id="PS51257">
    <property type="entry name" value="PROKAR_LIPOPROTEIN"/>
    <property type="match status" value="1"/>
</dbReference>
<accession>A0A521ADL3</accession>
<evidence type="ECO:0000256" key="1">
    <source>
        <dbReference type="ARBA" id="ARBA00022448"/>
    </source>
</evidence>
<dbReference type="GO" id="GO:0020037">
    <property type="term" value="F:heme binding"/>
    <property type="evidence" value="ECO:0007669"/>
    <property type="project" value="InterPro"/>
</dbReference>
<dbReference type="Proteomes" id="UP000315636">
    <property type="component" value="Unassembled WGS sequence"/>
</dbReference>
<evidence type="ECO:0000256" key="4">
    <source>
        <dbReference type="ARBA" id="ARBA00022982"/>
    </source>
</evidence>
<keyword evidence="1" id="KW-0813">Transport</keyword>
<feature type="binding site" description="axial binding residue" evidence="7">
    <location>
        <position position="93"/>
    </location>
    <ligand>
        <name>heme c</name>
        <dbReference type="ChEBI" id="CHEBI:61717"/>
    </ligand>
    <ligandPart>
        <name>Fe</name>
        <dbReference type="ChEBI" id="CHEBI:18248"/>
    </ligandPart>
</feature>
<evidence type="ECO:0000256" key="7">
    <source>
        <dbReference type="PIRSR" id="PIRSR000025-2"/>
    </source>
</evidence>
<feature type="domain" description="Cytochrome c" evidence="8">
    <location>
        <begin position="41"/>
        <end position="115"/>
    </location>
</feature>
<evidence type="ECO:0000313" key="9">
    <source>
        <dbReference type="EMBL" id="SMO32903.1"/>
    </source>
</evidence>
<reference evidence="9 10" key="1">
    <citation type="submission" date="2017-05" db="EMBL/GenBank/DDBJ databases">
        <authorList>
            <person name="Varghese N."/>
            <person name="Submissions S."/>
        </authorList>
    </citation>
    <scope>NUCLEOTIDE SEQUENCE [LARGE SCALE GENOMIC DNA]</scope>
    <source>
        <strain evidence="9 10">DSM 45474</strain>
    </source>
</reference>
<dbReference type="InterPro" id="IPR051811">
    <property type="entry name" value="Cytochrome_c550/c551-like"/>
</dbReference>
<gene>
    <name evidence="9" type="ORF">SAMN06264849_10179</name>
</gene>
<dbReference type="PIRSF" id="PIRSF000025">
    <property type="entry name" value="Cytc_Bsub_c550"/>
    <property type="match status" value="1"/>
</dbReference>
<evidence type="ECO:0000259" key="8">
    <source>
        <dbReference type="PROSITE" id="PS51007"/>
    </source>
</evidence>
<feature type="binding site" description="covalent" evidence="6">
    <location>
        <position position="54"/>
    </location>
    <ligand>
        <name>heme c</name>
        <dbReference type="ChEBI" id="CHEBI:61717"/>
    </ligand>
</feature>
<dbReference type="GO" id="GO:0009055">
    <property type="term" value="F:electron transfer activity"/>
    <property type="evidence" value="ECO:0007669"/>
    <property type="project" value="InterPro"/>
</dbReference>
<dbReference type="Gene3D" id="1.10.760.10">
    <property type="entry name" value="Cytochrome c-like domain"/>
    <property type="match status" value="1"/>
</dbReference>
<dbReference type="PANTHER" id="PTHR37823:SF3">
    <property type="entry name" value="CYTOCHROME C-551"/>
    <property type="match status" value="1"/>
</dbReference>